<evidence type="ECO:0000313" key="1">
    <source>
        <dbReference type="EMBL" id="KAH9784765.1"/>
    </source>
</evidence>
<evidence type="ECO:0000313" key="2">
    <source>
        <dbReference type="Proteomes" id="UP000829398"/>
    </source>
</evidence>
<reference evidence="2" key="1">
    <citation type="journal article" date="2023" name="Hortic. Res.">
        <title>A chromosome-level phased genome enabling allele-level studies in sweet orange: a case study on citrus Huanglongbing tolerance.</title>
        <authorList>
            <person name="Wu B."/>
            <person name="Yu Q."/>
            <person name="Deng Z."/>
            <person name="Duan Y."/>
            <person name="Luo F."/>
            <person name="Gmitter F. Jr."/>
        </authorList>
    </citation>
    <scope>NUCLEOTIDE SEQUENCE [LARGE SCALE GENOMIC DNA]</scope>
    <source>
        <strain evidence="2">cv. Valencia</strain>
    </source>
</reference>
<name>A0ACB8MHU3_CITSI</name>
<gene>
    <name evidence="1" type="ORF">KPL71_009755</name>
</gene>
<accession>A0ACB8MHU3</accession>
<proteinExistence type="predicted"/>
<keyword evidence="2" id="KW-1185">Reference proteome</keyword>
<dbReference type="Proteomes" id="UP000829398">
    <property type="component" value="Chromosome 3"/>
</dbReference>
<dbReference type="EMBL" id="CM039172">
    <property type="protein sequence ID" value="KAH9784765.1"/>
    <property type="molecule type" value="Genomic_DNA"/>
</dbReference>
<sequence length="292" mass="33486">MVIPISSVFLSLEEEKRERKMGTRRGKSPVNAVLIWLMRQPMKVKSCLAVVFTVCSLVAMKLFVKNHDYFFVASEAIHAAGIMVLIYKLTTKNTCSGLSLKTQELTAMFLALRLVCSIIMEADIHTVLDFATLASTAWVIYMIRFKLKSTYIKELDNFPIYYIAVPSAILAFIVHPSNRLINLSGILWAFCVYVESVSVLPQLRLMQNAKMIEPFTSHYVFALGVARFLSFAHWILQLIETRGRYLFLLGHGYLWFPVAFLAEMIQTFILADFCYYYIKSLKEGQLLMRMPI</sequence>
<comment type="caution">
    <text evidence="1">The sequence shown here is derived from an EMBL/GenBank/DDBJ whole genome shotgun (WGS) entry which is preliminary data.</text>
</comment>
<organism evidence="1 2">
    <name type="scientific">Citrus sinensis</name>
    <name type="common">Sweet orange</name>
    <name type="synonym">Citrus aurantium var. sinensis</name>
    <dbReference type="NCBI Taxonomy" id="2711"/>
    <lineage>
        <taxon>Eukaryota</taxon>
        <taxon>Viridiplantae</taxon>
        <taxon>Streptophyta</taxon>
        <taxon>Embryophyta</taxon>
        <taxon>Tracheophyta</taxon>
        <taxon>Spermatophyta</taxon>
        <taxon>Magnoliopsida</taxon>
        <taxon>eudicotyledons</taxon>
        <taxon>Gunneridae</taxon>
        <taxon>Pentapetalae</taxon>
        <taxon>rosids</taxon>
        <taxon>malvids</taxon>
        <taxon>Sapindales</taxon>
        <taxon>Rutaceae</taxon>
        <taxon>Aurantioideae</taxon>
        <taxon>Citrus</taxon>
    </lineage>
</organism>
<protein>
    <submittedName>
        <fullName evidence="1">Er lumen protein-retaining receptor c28h8.4-related</fullName>
    </submittedName>
</protein>
<keyword evidence="1" id="KW-0675">Receptor</keyword>